<dbReference type="PANTHER" id="PTHR43047">
    <property type="entry name" value="TWO-COMPONENT HISTIDINE PROTEIN KINASE"/>
    <property type="match status" value="1"/>
</dbReference>
<keyword evidence="8 15" id="KW-0418">Kinase</keyword>
<evidence type="ECO:0000256" key="8">
    <source>
        <dbReference type="ARBA" id="ARBA00022777"/>
    </source>
</evidence>
<dbReference type="SMART" id="SM00387">
    <property type="entry name" value="HATPase_c"/>
    <property type="match status" value="1"/>
</dbReference>
<reference evidence="15" key="1">
    <citation type="submission" date="2008-01" db="EMBL/GenBank/DDBJ databases">
        <title>Complete sequence of chromosome of Caulobacter sp. K31.</title>
        <authorList>
            <consortium name="US DOE Joint Genome Institute"/>
            <person name="Copeland A."/>
            <person name="Lucas S."/>
            <person name="Lapidus A."/>
            <person name="Barry K."/>
            <person name="Glavina del Rio T."/>
            <person name="Dalin E."/>
            <person name="Tice H."/>
            <person name="Pitluck S."/>
            <person name="Bruce D."/>
            <person name="Goodwin L."/>
            <person name="Thompson L.S."/>
            <person name="Brettin T."/>
            <person name="Detter J.C."/>
            <person name="Han C."/>
            <person name="Schmutz J."/>
            <person name="Larimer F."/>
            <person name="Land M."/>
            <person name="Hauser L."/>
            <person name="Kyrpides N."/>
            <person name="Kim E."/>
            <person name="Stephens C."/>
            <person name="Richardson P."/>
        </authorList>
    </citation>
    <scope>NUCLEOTIDE SEQUENCE [LARGE SCALE GENOMIC DNA]</scope>
    <source>
        <strain evidence="15">K31</strain>
    </source>
</reference>
<evidence type="ECO:0000256" key="9">
    <source>
        <dbReference type="ARBA" id="ARBA00022840"/>
    </source>
</evidence>
<feature type="transmembrane region" description="Helical" evidence="13">
    <location>
        <begin position="15"/>
        <end position="41"/>
    </location>
</feature>
<evidence type="ECO:0000259" key="14">
    <source>
        <dbReference type="PROSITE" id="PS50109"/>
    </source>
</evidence>
<evidence type="ECO:0000256" key="3">
    <source>
        <dbReference type="ARBA" id="ARBA00012438"/>
    </source>
</evidence>
<dbReference type="Pfam" id="PF02518">
    <property type="entry name" value="HATPase_c"/>
    <property type="match status" value="1"/>
</dbReference>
<dbReference type="OrthoDB" id="9801651at2"/>
<dbReference type="InterPro" id="IPR003661">
    <property type="entry name" value="HisK_dim/P_dom"/>
</dbReference>
<keyword evidence="12 13" id="KW-0472">Membrane</keyword>
<dbReference type="Pfam" id="PF05228">
    <property type="entry name" value="CHASE4"/>
    <property type="match status" value="1"/>
</dbReference>
<comment type="catalytic activity">
    <reaction evidence="1">
        <text>ATP + protein L-histidine = ADP + protein N-phospho-L-histidine.</text>
        <dbReference type="EC" id="2.7.13.3"/>
    </reaction>
</comment>
<dbReference type="GO" id="GO:0000155">
    <property type="term" value="F:phosphorelay sensor kinase activity"/>
    <property type="evidence" value="ECO:0007669"/>
    <property type="project" value="InterPro"/>
</dbReference>
<dbReference type="InterPro" id="IPR004358">
    <property type="entry name" value="Sig_transdc_His_kin-like_C"/>
</dbReference>
<evidence type="ECO:0000256" key="2">
    <source>
        <dbReference type="ARBA" id="ARBA00004370"/>
    </source>
</evidence>
<dbReference type="SUPFAM" id="SSF47384">
    <property type="entry name" value="Homodimeric domain of signal transducing histidine kinase"/>
    <property type="match status" value="1"/>
</dbReference>
<dbReference type="SUPFAM" id="SSF55874">
    <property type="entry name" value="ATPase domain of HSP90 chaperone/DNA topoisomerase II/histidine kinase"/>
    <property type="match status" value="1"/>
</dbReference>
<dbReference type="EC" id="2.7.13.3" evidence="3"/>
<dbReference type="EMBL" id="CP000927">
    <property type="protein sequence ID" value="ABZ71666.1"/>
    <property type="molecule type" value="Genomic_DNA"/>
</dbReference>
<dbReference type="InterPro" id="IPR005467">
    <property type="entry name" value="His_kinase_dom"/>
</dbReference>
<name>B0SWN8_CAUSK</name>
<dbReference type="CDD" id="cd16922">
    <property type="entry name" value="HATPase_EvgS-ArcB-TorS-like"/>
    <property type="match status" value="1"/>
</dbReference>
<dbReference type="STRING" id="366602.Caul_2539"/>
<evidence type="ECO:0000256" key="5">
    <source>
        <dbReference type="ARBA" id="ARBA00022679"/>
    </source>
</evidence>
<evidence type="ECO:0000256" key="11">
    <source>
        <dbReference type="ARBA" id="ARBA00023012"/>
    </source>
</evidence>
<accession>B0SWN8</accession>
<dbReference type="PANTHER" id="PTHR43047:SF71">
    <property type="entry name" value="HISTIDINE KINASE CONTAINING CHEY-HOMOLOGOUS RECEIVER DOMAIN-RELATED"/>
    <property type="match status" value="1"/>
</dbReference>
<evidence type="ECO:0000256" key="10">
    <source>
        <dbReference type="ARBA" id="ARBA00022989"/>
    </source>
</evidence>
<dbReference type="PRINTS" id="PR00344">
    <property type="entry name" value="BCTRLSENSOR"/>
</dbReference>
<dbReference type="Gene3D" id="1.10.287.130">
    <property type="match status" value="1"/>
</dbReference>
<sequence>MAGIMRSSTIGDARALQWVVGSAIVLVIVSILGGVALMLFAARSLDHIESLDERQLVDRTIQRGLERMTHELTSATVWDEAYTATTPVVDMAWADINYADYYHRYFNHDLSFAMRDGQVVYASQAGARVSPRAIGALPGDARGLVDEVLAKAAKARAAGRLNLEGVSTAAALVKSGDEIYLVAASDVVAETPRVAASRHAPPIVIITARRISATFIRGMQEDLAVPGLTLTAKPSASPSVPLHDARGVTIGALSWTPANPGMSLLKAALPAIVAVFLVLTLASLVLFRRVAETLDRMARGRESLVVAKEQAEAANVAKTQFLANMSHEIRTPLNGVLGMAQIMESDALSDRQRERLAVIEESGNALLALLNSILDMARLETGAIRLRREAFDLGALVDSSCAVFSGAAVSKGIKLCQALTPESLGAWVGDPLRLRQVLGNLVANAVKFTDSGTVRVHVEESALGLRFEVSDTGIGVAPQDQLRLFKMFSQVDSSSTRSHEGSGLGLAICHDLVELMGGAIGMRSVPGEGSTFFFDLPLQRAPAERPTLRIVGRA</sequence>
<organism evidence="15">
    <name type="scientific">Caulobacter sp. (strain K31)</name>
    <dbReference type="NCBI Taxonomy" id="366602"/>
    <lineage>
        <taxon>Bacteria</taxon>
        <taxon>Pseudomonadati</taxon>
        <taxon>Pseudomonadota</taxon>
        <taxon>Alphaproteobacteria</taxon>
        <taxon>Caulobacterales</taxon>
        <taxon>Caulobacteraceae</taxon>
        <taxon>Caulobacter</taxon>
    </lineage>
</organism>
<dbReference type="InterPro" id="IPR003594">
    <property type="entry name" value="HATPase_dom"/>
</dbReference>
<keyword evidence="4" id="KW-0597">Phosphoprotein</keyword>
<evidence type="ECO:0000256" key="6">
    <source>
        <dbReference type="ARBA" id="ARBA00022692"/>
    </source>
</evidence>
<dbReference type="FunFam" id="1.10.287.130:FF:000004">
    <property type="entry name" value="Ethylene receptor 1"/>
    <property type="match status" value="1"/>
</dbReference>
<keyword evidence="9" id="KW-0067">ATP-binding</keyword>
<keyword evidence="11" id="KW-0902">Two-component regulatory system</keyword>
<evidence type="ECO:0000256" key="7">
    <source>
        <dbReference type="ARBA" id="ARBA00022741"/>
    </source>
</evidence>
<dbReference type="InterPro" id="IPR007892">
    <property type="entry name" value="CHASE4"/>
</dbReference>
<dbReference type="InterPro" id="IPR036097">
    <property type="entry name" value="HisK_dim/P_sf"/>
</dbReference>
<dbReference type="eggNOG" id="COG2205">
    <property type="taxonomic scope" value="Bacteria"/>
</dbReference>
<feature type="domain" description="Histidine kinase" evidence="14">
    <location>
        <begin position="324"/>
        <end position="540"/>
    </location>
</feature>
<dbReference type="Gene3D" id="3.30.565.10">
    <property type="entry name" value="Histidine kinase-like ATPase, C-terminal domain"/>
    <property type="match status" value="1"/>
</dbReference>
<evidence type="ECO:0000256" key="13">
    <source>
        <dbReference type="SAM" id="Phobius"/>
    </source>
</evidence>
<evidence type="ECO:0000256" key="1">
    <source>
        <dbReference type="ARBA" id="ARBA00000085"/>
    </source>
</evidence>
<dbReference type="FunFam" id="3.30.565.10:FF:000010">
    <property type="entry name" value="Sensor histidine kinase RcsC"/>
    <property type="match status" value="1"/>
</dbReference>
<evidence type="ECO:0000256" key="4">
    <source>
        <dbReference type="ARBA" id="ARBA00022553"/>
    </source>
</evidence>
<dbReference type="GO" id="GO:0005524">
    <property type="term" value="F:ATP binding"/>
    <property type="evidence" value="ECO:0007669"/>
    <property type="project" value="UniProtKB-KW"/>
</dbReference>
<keyword evidence="5 15" id="KW-0808">Transferase</keyword>
<keyword evidence="6 13" id="KW-0812">Transmembrane</keyword>
<protein>
    <recommendedName>
        <fullName evidence="3">histidine kinase</fullName>
        <ecNumber evidence="3">2.7.13.3</ecNumber>
    </recommendedName>
</protein>
<comment type="subcellular location">
    <subcellularLocation>
        <location evidence="2">Membrane</location>
    </subcellularLocation>
</comment>
<keyword evidence="10 13" id="KW-1133">Transmembrane helix</keyword>
<dbReference type="CDD" id="cd00082">
    <property type="entry name" value="HisKA"/>
    <property type="match status" value="1"/>
</dbReference>
<feature type="transmembrane region" description="Helical" evidence="13">
    <location>
        <begin position="267"/>
        <end position="287"/>
    </location>
</feature>
<dbReference type="PROSITE" id="PS50109">
    <property type="entry name" value="HIS_KIN"/>
    <property type="match status" value="1"/>
</dbReference>
<dbReference type="Pfam" id="PF00512">
    <property type="entry name" value="HisKA"/>
    <property type="match status" value="1"/>
</dbReference>
<dbReference type="AlphaFoldDB" id="B0SWN8"/>
<evidence type="ECO:0000313" key="15">
    <source>
        <dbReference type="EMBL" id="ABZ71666.1"/>
    </source>
</evidence>
<keyword evidence="7" id="KW-0547">Nucleotide-binding</keyword>
<dbReference type="HOGENOM" id="CLU_000445_114_70_5"/>
<dbReference type="GO" id="GO:0009927">
    <property type="term" value="F:histidine phosphotransfer kinase activity"/>
    <property type="evidence" value="ECO:0007669"/>
    <property type="project" value="TreeGrafter"/>
</dbReference>
<dbReference type="GO" id="GO:0005886">
    <property type="term" value="C:plasma membrane"/>
    <property type="evidence" value="ECO:0007669"/>
    <property type="project" value="TreeGrafter"/>
</dbReference>
<evidence type="ECO:0000256" key="12">
    <source>
        <dbReference type="ARBA" id="ARBA00023136"/>
    </source>
</evidence>
<dbReference type="KEGG" id="cak:Caul_2539"/>
<gene>
    <name evidence="15" type="ordered locus">Caul_2539</name>
</gene>
<proteinExistence type="predicted"/>
<dbReference type="InterPro" id="IPR036890">
    <property type="entry name" value="HATPase_C_sf"/>
</dbReference>
<dbReference type="SMART" id="SM00388">
    <property type="entry name" value="HisKA"/>
    <property type="match status" value="1"/>
</dbReference>